<evidence type="ECO:0000259" key="1">
    <source>
        <dbReference type="Pfam" id="PF07484"/>
    </source>
</evidence>
<keyword evidence="3" id="KW-1185">Reference proteome</keyword>
<dbReference type="OrthoDB" id="9810174at2"/>
<dbReference type="RefSeq" id="WP_111477595.1">
    <property type="nucleotide sequence ID" value="NZ_QHKM01000002.1"/>
</dbReference>
<dbReference type="Gene3D" id="3.90.1340.10">
    <property type="entry name" value="Phage tail collar domain"/>
    <property type="match status" value="1"/>
</dbReference>
<dbReference type="Pfam" id="PF07484">
    <property type="entry name" value="Collar"/>
    <property type="match status" value="1"/>
</dbReference>
<feature type="domain" description="Phage tail collar" evidence="1">
    <location>
        <begin position="7"/>
        <end position="62"/>
    </location>
</feature>
<dbReference type="EMBL" id="QHKM01000002">
    <property type="protein sequence ID" value="RAK67980.1"/>
    <property type="molecule type" value="Genomic_DNA"/>
</dbReference>
<reference evidence="3" key="1">
    <citation type="submission" date="2018-05" db="EMBL/GenBank/DDBJ databases">
        <authorList>
            <person name="Nie L."/>
        </authorList>
    </citation>
    <scope>NUCLEOTIDE SEQUENCE [LARGE SCALE GENOMIC DNA]</scope>
    <source>
        <strain evidence="3">NL</strain>
    </source>
</reference>
<dbReference type="InterPro" id="IPR037053">
    <property type="entry name" value="Phage_tail_collar_dom_sf"/>
</dbReference>
<accession>A0A328BKW3</accession>
<protein>
    <submittedName>
        <fullName evidence="2">Phage tail protein</fullName>
    </submittedName>
</protein>
<dbReference type="Proteomes" id="UP000248553">
    <property type="component" value="Unassembled WGS sequence"/>
</dbReference>
<organism evidence="2 3">
    <name type="scientific">Hymenobacter edaphi</name>
    <dbReference type="NCBI Taxonomy" id="2211146"/>
    <lineage>
        <taxon>Bacteria</taxon>
        <taxon>Pseudomonadati</taxon>
        <taxon>Bacteroidota</taxon>
        <taxon>Cytophagia</taxon>
        <taxon>Cytophagales</taxon>
        <taxon>Hymenobacteraceae</taxon>
        <taxon>Hymenobacter</taxon>
    </lineage>
</organism>
<dbReference type="AlphaFoldDB" id="A0A328BKW3"/>
<gene>
    <name evidence="2" type="ORF">DLM85_08025</name>
</gene>
<name>A0A328BKW3_9BACT</name>
<sequence>MDEPYIGEIRAISFPFAPKNWAFCNGQTLPINQNQALFSLLGTTYGGDGVTTFKLPNLQSRVAVGSGQGPGLQNYALGQMGGNETVALTLDQMPPHAHVVSGTVQAATSADESSPVGNFPGGGNLNMYSSGPKNATLGTANSVKGQTSAQGGNQPHENRQPYLATYFVIALTGVYPSRS</sequence>
<dbReference type="SUPFAM" id="SSF88874">
    <property type="entry name" value="Receptor-binding domain of short tail fibre protein gp12"/>
    <property type="match status" value="1"/>
</dbReference>
<comment type="caution">
    <text evidence="2">The sequence shown here is derived from an EMBL/GenBank/DDBJ whole genome shotgun (WGS) entry which is preliminary data.</text>
</comment>
<proteinExistence type="predicted"/>
<evidence type="ECO:0000313" key="2">
    <source>
        <dbReference type="EMBL" id="RAK67980.1"/>
    </source>
</evidence>
<dbReference type="InterPro" id="IPR011083">
    <property type="entry name" value="Phage_tail_collar_dom"/>
</dbReference>
<evidence type="ECO:0000313" key="3">
    <source>
        <dbReference type="Proteomes" id="UP000248553"/>
    </source>
</evidence>